<name>A0A0M8MSW1_9BASI</name>
<evidence type="ECO:0000256" key="1">
    <source>
        <dbReference type="SAM" id="MobiDB-lite"/>
    </source>
</evidence>
<dbReference type="AlphaFoldDB" id="A0A0M8MSW1"/>
<feature type="compositionally biased region" description="Low complexity" evidence="1">
    <location>
        <begin position="30"/>
        <end position="61"/>
    </location>
</feature>
<keyword evidence="3" id="KW-1185">Reference proteome</keyword>
<feature type="compositionally biased region" description="Low complexity" evidence="1">
    <location>
        <begin position="94"/>
        <end position="114"/>
    </location>
</feature>
<proteinExistence type="predicted"/>
<feature type="region of interest" description="Disordered" evidence="1">
    <location>
        <begin position="16"/>
        <end position="80"/>
    </location>
</feature>
<reference evidence="2 3" key="1">
    <citation type="submission" date="2015-07" db="EMBL/GenBank/DDBJ databases">
        <title>Draft Genome Sequence of Malassezia furfur CBS1878 and Malassezia pachydermatis CBS1879.</title>
        <authorList>
            <person name="Triana S."/>
            <person name="Ohm R."/>
            <person name="Gonzalez A."/>
            <person name="DeCock H."/>
            <person name="Restrepo S."/>
            <person name="Celis A."/>
        </authorList>
    </citation>
    <scope>NUCLEOTIDE SEQUENCE [LARGE SCALE GENOMIC DNA]</scope>
    <source>
        <strain evidence="2 3">CBS 1879</strain>
    </source>
</reference>
<evidence type="ECO:0000313" key="2">
    <source>
        <dbReference type="EMBL" id="KOS16087.1"/>
    </source>
</evidence>
<dbReference type="Proteomes" id="UP000037751">
    <property type="component" value="Unassembled WGS sequence"/>
</dbReference>
<feature type="compositionally biased region" description="Polar residues" evidence="1">
    <location>
        <begin position="62"/>
        <end position="76"/>
    </location>
</feature>
<evidence type="ECO:0008006" key="4">
    <source>
        <dbReference type="Google" id="ProtNLM"/>
    </source>
</evidence>
<accession>A0A0M8MSW1</accession>
<sequence length="342" mass="36685">MSNVIRKVFNTDKNEATTFSNEASNNASGTLNNTSNNATHNATGVTGTSGPTGTNGTGSTSDYTPLSAWSVQNGGQTSVGASSTASAAAQAAAAADSTHAAPSSQQSTVPQSQSIDSANRTGLTQTTSVNSGVNVAAGNVDQDVQHLAPVTRHIHHRHEVEELIREREHHIHQHHIQHHVQPVLDSEHLAEQIHSRVVPVTTVREVHANTDKDAALMRAVAGNPKDTFTQAAIDRSVIDKGETVREIVHHHIHNIVQPIIEKETHEYHRIRTTIPTTHITHEAPIVHESTAHQPIRKEDFLKGGGVLTSTTRTIEEAGLLNLGNNQRTVEGETYTGGMPLGQ</sequence>
<dbReference type="EMBL" id="LGAV01000001">
    <property type="protein sequence ID" value="KOS16087.1"/>
    <property type="molecule type" value="Genomic_DNA"/>
</dbReference>
<gene>
    <name evidence="2" type="ORF">Malapachy_3190</name>
</gene>
<dbReference type="OrthoDB" id="2118965at2759"/>
<dbReference type="PANTHER" id="PTHR38703:SF1">
    <property type="entry name" value="ALLERGEN"/>
    <property type="match status" value="1"/>
</dbReference>
<feature type="compositionally biased region" description="Polar residues" evidence="1">
    <location>
        <begin position="16"/>
        <end position="29"/>
    </location>
</feature>
<organism evidence="2 3">
    <name type="scientific">Malassezia pachydermatis</name>
    <dbReference type="NCBI Taxonomy" id="77020"/>
    <lineage>
        <taxon>Eukaryota</taxon>
        <taxon>Fungi</taxon>
        <taxon>Dikarya</taxon>
        <taxon>Basidiomycota</taxon>
        <taxon>Ustilaginomycotina</taxon>
        <taxon>Malasseziomycetes</taxon>
        <taxon>Malasseziales</taxon>
        <taxon>Malasseziaceae</taxon>
        <taxon>Malassezia</taxon>
    </lineage>
</organism>
<dbReference type="GeneID" id="28729543"/>
<evidence type="ECO:0000313" key="3">
    <source>
        <dbReference type="Proteomes" id="UP000037751"/>
    </source>
</evidence>
<protein>
    <recommendedName>
        <fullName evidence="4">Allergen</fullName>
    </recommendedName>
</protein>
<feature type="region of interest" description="Disordered" evidence="1">
    <location>
        <begin position="94"/>
        <end position="116"/>
    </location>
</feature>
<comment type="caution">
    <text evidence="2">The sequence shown here is derived from an EMBL/GenBank/DDBJ whole genome shotgun (WGS) entry which is preliminary data.</text>
</comment>
<dbReference type="RefSeq" id="XP_017993719.1">
    <property type="nucleotide sequence ID" value="XM_018137667.1"/>
</dbReference>
<dbReference type="PANTHER" id="PTHR38703">
    <property type="entry name" value="CHROMOSOME 8, WHOLE GENOME SHOTGUN SEQUENCE"/>
    <property type="match status" value="1"/>
</dbReference>
<dbReference type="VEuPathDB" id="FungiDB:Malapachy_3190"/>